<keyword evidence="2" id="KW-0560">Oxidoreductase</keyword>
<dbReference type="PANTHER" id="PTHR42901">
    <property type="entry name" value="ALCOHOL DEHYDROGENASE"/>
    <property type="match status" value="1"/>
</dbReference>
<evidence type="ECO:0000313" key="5">
    <source>
        <dbReference type="Proteomes" id="UP000176216"/>
    </source>
</evidence>
<keyword evidence="3" id="KW-0812">Transmembrane</keyword>
<dbReference type="Pfam" id="PF00106">
    <property type="entry name" value="adh_short"/>
    <property type="match status" value="1"/>
</dbReference>
<dbReference type="Proteomes" id="UP000176216">
    <property type="component" value="Unassembled WGS sequence"/>
</dbReference>
<evidence type="ECO:0000256" key="1">
    <source>
        <dbReference type="ARBA" id="ARBA00006484"/>
    </source>
</evidence>
<evidence type="ECO:0000313" key="4">
    <source>
        <dbReference type="EMBL" id="OGZ26311.1"/>
    </source>
</evidence>
<dbReference type="Gene3D" id="3.40.50.720">
    <property type="entry name" value="NAD(P)-binding Rossmann-like Domain"/>
    <property type="match status" value="1"/>
</dbReference>
<accession>A0A1G2ELR6</accession>
<dbReference type="SUPFAM" id="SSF51735">
    <property type="entry name" value="NAD(P)-binding Rossmann-fold domains"/>
    <property type="match status" value="1"/>
</dbReference>
<dbReference type="InterPro" id="IPR002347">
    <property type="entry name" value="SDR_fam"/>
</dbReference>
<dbReference type="PANTHER" id="PTHR42901:SF1">
    <property type="entry name" value="ALCOHOL DEHYDROGENASE"/>
    <property type="match status" value="1"/>
</dbReference>
<dbReference type="AlphaFoldDB" id="A0A1G2ELR6"/>
<evidence type="ECO:0000256" key="2">
    <source>
        <dbReference type="ARBA" id="ARBA00023002"/>
    </source>
</evidence>
<evidence type="ECO:0000256" key="3">
    <source>
        <dbReference type="SAM" id="Phobius"/>
    </source>
</evidence>
<gene>
    <name evidence="4" type="ORF">A2W71_01665</name>
</gene>
<evidence type="ECO:0008006" key="6">
    <source>
        <dbReference type="Google" id="ProtNLM"/>
    </source>
</evidence>
<keyword evidence="3" id="KW-0472">Membrane</keyword>
<feature type="transmembrane region" description="Helical" evidence="3">
    <location>
        <begin position="222"/>
        <end position="239"/>
    </location>
</feature>
<organism evidence="4 5">
    <name type="scientific">Candidatus Nealsonbacteria bacterium RIFCSPLOWO2_02_39_8</name>
    <dbReference type="NCBI Taxonomy" id="1801674"/>
    <lineage>
        <taxon>Bacteria</taxon>
        <taxon>Candidatus Nealsoniibacteriota</taxon>
    </lineage>
</organism>
<proteinExistence type="inferred from homology"/>
<comment type="caution">
    <text evidence="4">The sequence shown here is derived from an EMBL/GenBank/DDBJ whole genome shotgun (WGS) entry which is preliminary data.</text>
</comment>
<keyword evidence="3" id="KW-1133">Transmembrane helix</keyword>
<dbReference type="GO" id="GO:0016491">
    <property type="term" value="F:oxidoreductase activity"/>
    <property type="evidence" value="ECO:0007669"/>
    <property type="project" value="UniProtKB-KW"/>
</dbReference>
<dbReference type="GO" id="GO:0005829">
    <property type="term" value="C:cytosol"/>
    <property type="evidence" value="ECO:0007669"/>
    <property type="project" value="TreeGrafter"/>
</dbReference>
<sequence>MKSLIIGASAGLGRALSEVLASKGHELFLVASDARDINPMVSDLSYRYKTRVYGCDLDLRDFSPNILYEKVHSSIGEIDNLFLVAGISFLERDFAQLSVEEIEQINNVNFLSCIKIVSIFLKDLTNSANKNCVGIGSVAASRARNRNTTYAACKKGLEFFFSGLKHLTANTNLKIQFYRVGFLDTQLNFEQKSLIPKASPTFIAEKLYKGLGKDIEMRYLPWWWAGIMFIYKMIPWFLYKRIGVVDLRS</sequence>
<protein>
    <recommendedName>
        <fullName evidence="6">Short-chain dehydrogenase</fullName>
    </recommendedName>
</protein>
<dbReference type="InterPro" id="IPR036291">
    <property type="entry name" value="NAD(P)-bd_dom_sf"/>
</dbReference>
<dbReference type="EMBL" id="MHMJ01000003">
    <property type="protein sequence ID" value="OGZ26311.1"/>
    <property type="molecule type" value="Genomic_DNA"/>
</dbReference>
<name>A0A1G2ELR6_9BACT</name>
<comment type="similarity">
    <text evidence="1">Belongs to the short-chain dehydrogenases/reductases (SDR) family.</text>
</comment>
<reference evidence="4 5" key="1">
    <citation type="journal article" date="2016" name="Nat. Commun.">
        <title>Thousands of microbial genomes shed light on interconnected biogeochemical processes in an aquifer system.</title>
        <authorList>
            <person name="Anantharaman K."/>
            <person name="Brown C.T."/>
            <person name="Hug L.A."/>
            <person name="Sharon I."/>
            <person name="Castelle C.J."/>
            <person name="Probst A.J."/>
            <person name="Thomas B.C."/>
            <person name="Singh A."/>
            <person name="Wilkins M.J."/>
            <person name="Karaoz U."/>
            <person name="Brodie E.L."/>
            <person name="Williams K.H."/>
            <person name="Hubbard S.S."/>
            <person name="Banfield J.F."/>
        </authorList>
    </citation>
    <scope>NUCLEOTIDE SEQUENCE [LARGE SCALE GENOMIC DNA]</scope>
</reference>